<dbReference type="AlphaFoldDB" id="A0A2I1H6T7"/>
<dbReference type="SUPFAM" id="SSF81383">
    <property type="entry name" value="F-box domain"/>
    <property type="match status" value="1"/>
</dbReference>
<comment type="caution">
    <text evidence="3">The sequence shown here is derived from an EMBL/GenBank/DDBJ whole genome shotgun (WGS) entry which is preliminary data.</text>
</comment>
<dbReference type="VEuPathDB" id="FungiDB:FUN_007054"/>
<sequence length="275" mass="32888">MGGKVLGIPPPPQRHKPETPSQPIDPTQPSRPPATSIIPPELFIKICEPLTPDDLFSLSQVSRYFRDLLSIRCQFCHDRKKQSHIYWAFQIRSCDDCFLHRTISEYRLLNHYRMPKEALCGLPYVSPCDYKIYWKDHIPIVQSDYSLAIESDLLSVWMIQQKTKLERNMNTIENHEWEFRNEMTKWSYHNTLSLQEVKLRSSCMAEEIASDMKLDPEKLRDWGIYWYPMNSNNIRNLNEDDWNDWRKEIEAESKKILRKSHNKWYNRFSRASIIY</sequence>
<proteinExistence type="predicted"/>
<dbReference type="InterPro" id="IPR001810">
    <property type="entry name" value="F-box_dom"/>
</dbReference>
<gene>
    <name evidence="3" type="ORF">RhiirA4_409899</name>
</gene>
<evidence type="ECO:0000256" key="1">
    <source>
        <dbReference type="SAM" id="MobiDB-lite"/>
    </source>
</evidence>
<keyword evidence="4" id="KW-1185">Reference proteome</keyword>
<feature type="region of interest" description="Disordered" evidence="1">
    <location>
        <begin position="1"/>
        <end position="33"/>
    </location>
</feature>
<dbReference type="Proteomes" id="UP000234323">
    <property type="component" value="Unassembled WGS sequence"/>
</dbReference>
<dbReference type="PROSITE" id="PS50181">
    <property type="entry name" value="FBOX"/>
    <property type="match status" value="1"/>
</dbReference>
<dbReference type="SMART" id="SM00256">
    <property type="entry name" value="FBOX"/>
    <property type="match status" value="1"/>
</dbReference>
<accession>A0A2I1H6T7</accession>
<feature type="compositionally biased region" description="Polar residues" evidence="1">
    <location>
        <begin position="19"/>
        <end position="28"/>
    </location>
</feature>
<organism evidence="3 4">
    <name type="scientific">Rhizophagus irregularis</name>
    <dbReference type="NCBI Taxonomy" id="588596"/>
    <lineage>
        <taxon>Eukaryota</taxon>
        <taxon>Fungi</taxon>
        <taxon>Fungi incertae sedis</taxon>
        <taxon>Mucoromycota</taxon>
        <taxon>Glomeromycotina</taxon>
        <taxon>Glomeromycetes</taxon>
        <taxon>Glomerales</taxon>
        <taxon>Glomeraceae</taxon>
        <taxon>Rhizophagus</taxon>
    </lineage>
</organism>
<dbReference type="Gene3D" id="1.20.1280.50">
    <property type="match status" value="1"/>
</dbReference>
<reference evidence="3 4" key="1">
    <citation type="submission" date="2015-10" db="EMBL/GenBank/DDBJ databases">
        <title>Genome analyses suggest a sexual origin of heterokaryosis in a supposedly ancient asexual fungus.</title>
        <authorList>
            <person name="Ropars J."/>
            <person name="Sedzielewska K."/>
            <person name="Noel J."/>
            <person name="Charron P."/>
            <person name="Farinelli L."/>
            <person name="Marton T."/>
            <person name="Kruger M."/>
            <person name="Pelin A."/>
            <person name="Brachmann A."/>
            <person name="Corradi N."/>
        </authorList>
    </citation>
    <scope>NUCLEOTIDE SEQUENCE [LARGE SCALE GENOMIC DNA]</scope>
    <source>
        <strain evidence="3 4">A4</strain>
    </source>
</reference>
<evidence type="ECO:0000313" key="4">
    <source>
        <dbReference type="Proteomes" id="UP000234323"/>
    </source>
</evidence>
<evidence type="ECO:0000313" key="3">
    <source>
        <dbReference type="EMBL" id="PKY54583.1"/>
    </source>
</evidence>
<feature type="domain" description="F-box" evidence="2">
    <location>
        <begin position="32"/>
        <end position="69"/>
    </location>
</feature>
<dbReference type="VEuPathDB" id="FungiDB:RhiirA1_425966"/>
<dbReference type="VEuPathDB" id="FungiDB:RhiirFUN_009695"/>
<dbReference type="Pfam" id="PF12937">
    <property type="entry name" value="F-box-like"/>
    <property type="match status" value="1"/>
</dbReference>
<dbReference type="CDD" id="cd09917">
    <property type="entry name" value="F-box_SF"/>
    <property type="match status" value="1"/>
</dbReference>
<name>A0A2I1H6T7_9GLOM</name>
<protein>
    <recommendedName>
        <fullName evidence="2">F-box domain-containing protein</fullName>
    </recommendedName>
</protein>
<dbReference type="InterPro" id="IPR036047">
    <property type="entry name" value="F-box-like_dom_sf"/>
</dbReference>
<dbReference type="EMBL" id="LLXI01001637">
    <property type="protein sequence ID" value="PKY54583.1"/>
    <property type="molecule type" value="Genomic_DNA"/>
</dbReference>
<evidence type="ECO:0000259" key="2">
    <source>
        <dbReference type="PROSITE" id="PS50181"/>
    </source>
</evidence>